<evidence type="ECO:0000313" key="11">
    <source>
        <dbReference type="EMBL" id="SEB56154.1"/>
    </source>
</evidence>
<comment type="subcellular location">
    <subcellularLocation>
        <location evidence="1 10">Cell membrane</location>
        <topology evidence="1 10">Multi-pass membrane protein</topology>
    </subcellularLocation>
</comment>
<dbReference type="RefSeq" id="WP_066213796.1">
    <property type="nucleotide sequence ID" value="NZ_FNSN01000003.1"/>
</dbReference>
<dbReference type="GO" id="GO:0046872">
    <property type="term" value="F:metal ion binding"/>
    <property type="evidence" value="ECO:0007669"/>
    <property type="project" value="UniProtKB-KW"/>
</dbReference>
<evidence type="ECO:0000256" key="1">
    <source>
        <dbReference type="ARBA" id="ARBA00004651"/>
    </source>
</evidence>
<keyword evidence="6 10" id="KW-0407">Ion channel</keyword>
<keyword evidence="5 10" id="KW-0472">Membrane</keyword>
<evidence type="ECO:0000256" key="10">
    <source>
        <dbReference type="HAMAP-Rule" id="MF_00454"/>
    </source>
</evidence>
<proteinExistence type="inferred from homology"/>
<comment type="function">
    <text evidence="9 10">Fluoride-specific ion channel. Important for reducing fluoride concentration in the cell, thus reducing its toxicity.</text>
</comment>
<dbReference type="Pfam" id="PF02537">
    <property type="entry name" value="CRCB"/>
    <property type="match status" value="1"/>
</dbReference>
<dbReference type="NCBIfam" id="TIGR00494">
    <property type="entry name" value="crcB"/>
    <property type="match status" value="1"/>
</dbReference>
<keyword evidence="12" id="KW-1185">Reference proteome</keyword>
<keyword evidence="10" id="KW-0406">Ion transport</keyword>
<feature type="transmembrane region" description="Helical" evidence="10">
    <location>
        <begin position="98"/>
        <end position="121"/>
    </location>
</feature>
<feature type="transmembrane region" description="Helical" evidence="10">
    <location>
        <begin position="35"/>
        <end position="59"/>
    </location>
</feature>
<sequence length="122" mass="12603">MSALIPLWLALAGGAGAVARFMLDGAVRRRWPTDFPFATLVINVTGSFALGVLTGAVAAQRMGPEALLIAGTGFLGGYTTFSTASMETVRLLHNREPLRAVLYGLGGAALCLLAAWGGILLA</sequence>
<dbReference type="Proteomes" id="UP000182652">
    <property type="component" value="Unassembled WGS sequence"/>
</dbReference>
<dbReference type="AlphaFoldDB" id="A0A1H4KC88"/>
<keyword evidence="4 10" id="KW-1133">Transmembrane helix</keyword>
<accession>A0A1H4KC88</accession>
<comment type="catalytic activity">
    <reaction evidence="8">
        <text>fluoride(in) = fluoride(out)</text>
        <dbReference type="Rhea" id="RHEA:76159"/>
        <dbReference type="ChEBI" id="CHEBI:17051"/>
    </reaction>
    <physiologicalReaction direction="left-to-right" evidence="8">
        <dbReference type="Rhea" id="RHEA:76160"/>
    </physiologicalReaction>
</comment>
<evidence type="ECO:0000313" key="12">
    <source>
        <dbReference type="Proteomes" id="UP000182652"/>
    </source>
</evidence>
<feature type="transmembrane region" description="Helical" evidence="10">
    <location>
        <begin position="66"/>
        <end position="86"/>
    </location>
</feature>
<evidence type="ECO:0000256" key="9">
    <source>
        <dbReference type="ARBA" id="ARBA00049940"/>
    </source>
</evidence>
<organism evidence="11 12">
    <name type="scientific">Arthrobacter woluwensis</name>
    <dbReference type="NCBI Taxonomy" id="156980"/>
    <lineage>
        <taxon>Bacteria</taxon>
        <taxon>Bacillati</taxon>
        <taxon>Actinomycetota</taxon>
        <taxon>Actinomycetes</taxon>
        <taxon>Micrococcales</taxon>
        <taxon>Micrococcaceae</taxon>
        <taxon>Arthrobacter</taxon>
    </lineage>
</organism>
<evidence type="ECO:0000256" key="2">
    <source>
        <dbReference type="ARBA" id="ARBA00022475"/>
    </source>
</evidence>
<dbReference type="PANTHER" id="PTHR28259">
    <property type="entry name" value="FLUORIDE EXPORT PROTEIN 1-RELATED"/>
    <property type="match status" value="1"/>
</dbReference>
<dbReference type="GO" id="GO:0062054">
    <property type="term" value="F:fluoride channel activity"/>
    <property type="evidence" value="ECO:0007669"/>
    <property type="project" value="UniProtKB-UniRule"/>
</dbReference>
<keyword evidence="3 10" id="KW-0812">Transmembrane</keyword>
<evidence type="ECO:0000256" key="7">
    <source>
        <dbReference type="ARBA" id="ARBA00035120"/>
    </source>
</evidence>
<gene>
    <name evidence="10" type="primary">fluC</name>
    <name evidence="10" type="synonym">crcB</name>
    <name evidence="11" type="ORF">SAMN04489745_0580</name>
</gene>
<keyword evidence="10" id="KW-0813">Transport</keyword>
<dbReference type="GO" id="GO:0140114">
    <property type="term" value="P:cellular detoxification of fluoride"/>
    <property type="evidence" value="ECO:0007669"/>
    <property type="project" value="UniProtKB-UniRule"/>
</dbReference>
<dbReference type="EMBL" id="FNSN01000003">
    <property type="protein sequence ID" value="SEB56154.1"/>
    <property type="molecule type" value="Genomic_DNA"/>
</dbReference>
<evidence type="ECO:0000256" key="8">
    <source>
        <dbReference type="ARBA" id="ARBA00035585"/>
    </source>
</evidence>
<evidence type="ECO:0000256" key="6">
    <source>
        <dbReference type="ARBA" id="ARBA00023303"/>
    </source>
</evidence>
<evidence type="ECO:0000256" key="4">
    <source>
        <dbReference type="ARBA" id="ARBA00022989"/>
    </source>
</evidence>
<dbReference type="GO" id="GO:0005886">
    <property type="term" value="C:plasma membrane"/>
    <property type="evidence" value="ECO:0007669"/>
    <property type="project" value="UniProtKB-SubCell"/>
</dbReference>
<reference evidence="11 12" key="1">
    <citation type="submission" date="2016-10" db="EMBL/GenBank/DDBJ databases">
        <authorList>
            <person name="de Groot N.N."/>
        </authorList>
    </citation>
    <scope>NUCLEOTIDE SEQUENCE [LARGE SCALE GENOMIC DNA]</scope>
    <source>
        <strain evidence="11 12">DSM 10495</strain>
    </source>
</reference>
<comment type="similarity">
    <text evidence="7 10">Belongs to the fluoride channel Fluc/FEX (TC 1.A.43) family.</text>
</comment>
<evidence type="ECO:0000256" key="5">
    <source>
        <dbReference type="ARBA" id="ARBA00023136"/>
    </source>
</evidence>
<keyword evidence="10" id="KW-0479">Metal-binding</keyword>
<dbReference type="HAMAP" id="MF_00454">
    <property type="entry name" value="FluC"/>
    <property type="match status" value="1"/>
</dbReference>
<dbReference type="PANTHER" id="PTHR28259:SF1">
    <property type="entry name" value="FLUORIDE EXPORT PROTEIN 1-RELATED"/>
    <property type="match status" value="1"/>
</dbReference>
<name>A0A1H4KC88_9MICC</name>
<evidence type="ECO:0000256" key="3">
    <source>
        <dbReference type="ARBA" id="ARBA00022692"/>
    </source>
</evidence>
<comment type="activity regulation">
    <text evidence="10">Na(+) is not transported, but it plays an essential structural role and its presence is essential for fluoride channel function.</text>
</comment>
<dbReference type="STRING" id="156980.SAMN04489745_0580"/>
<feature type="binding site" evidence="10">
    <location>
        <position position="79"/>
    </location>
    <ligand>
        <name>Na(+)</name>
        <dbReference type="ChEBI" id="CHEBI:29101"/>
        <note>structural</note>
    </ligand>
</feature>
<feature type="binding site" evidence="10">
    <location>
        <position position="76"/>
    </location>
    <ligand>
        <name>Na(+)</name>
        <dbReference type="ChEBI" id="CHEBI:29101"/>
        <note>structural</note>
    </ligand>
</feature>
<keyword evidence="10" id="KW-0915">Sodium</keyword>
<keyword evidence="2 10" id="KW-1003">Cell membrane</keyword>
<dbReference type="InterPro" id="IPR003691">
    <property type="entry name" value="FluC"/>
</dbReference>
<protein>
    <recommendedName>
        <fullName evidence="10">Fluoride-specific ion channel FluC</fullName>
    </recommendedName>
</protein>